<keyword evidence="2" id="KW-1185">Reference proteome</keyword>
<protein>
    <submittedName>
        <fullName evidence="1">N-acetylglucosaminyl deacetylase, LmbE family</fullName>
    </submittedName>
</protein>
<reference evidence="2" key="1">
    <citation type="submission" date="2017-04" db="EMBL/GenBank/DDBJ databases">
        <authorList>
            <person name="Varghese N."/>
            <person name="Submissions S."/>
        </authorList>
    </citation>
    <scope>NUCLEOTIDE SEQUENCE [LARGE SCALE GENOMIC DNA]</scope>
    <source>
        <strain evidence="2">Ballard 720</strain>
    </source>
</reference>
<dbReference type="Pfam" id="PF02585">
    <property type="entry name" value="PIG-L"/>
    <property type="match status" value="1"/>
</dbReference>
<dbReference type="AlphaFoldDB" id="A0A1X7EBC3"/>
<accession>A0A1X7EBC3</accession>
<proteinExistence type="predicted"/>
<dbReference type="Gene3D" id="3.40.50.10320">
    <property type="entry name" value="LmbE-like"/>
    <property type="match status" value="1"/>
</dbReference>
<dbReference type="SUPFAM" id="SSF102588">
    <property type="entry name" value="LmbE-like"/>
    <property type="match status" value="1"/>
</dbReference>
<evidence type="ECO:0000313" key="2">
    <source>
        <dbReference type="Proteomes" id="UP000192911"/>
    </source>
</evidence>
<dbReference type="EMBL" id="FXAH01000005">
    <property type="protein sequence ID" value="SMF30804.1"/>
    <property type="molecule type" value="Genomic_DNA"/>
</dbReference>
<sequence length="239" mass="26267">MTALPLFVVSPHFDDAAFGCGTLLALHPGSVVCTVFAGRPSLPMSTSWDRSAGFAHSDAALEARRREDDRALSILAARGVRLGFLDSQYETPQSMQAIADALLDAWRAADSPPVVAPLGLFHSDHRLASDAVCDLLARGALPSAVAYEDALYRRIPNEMRARREALARRGFELDATLPDALAPLTGARAAAPKWRSVRAYRSQLRALDDAYPHDLAEPERYWRLLAKHRTRYRPPPSRG</sequence>
<name>A0A1X7EBC3_TRICW</name>
<dbReference type="Proteomes" id="UP000192911">
    <property type="component" value="Unassembled WGS sequence"/>
</dbReference>
<dbReference type="InterPro" id="IPR003737">
    <property type="entry name" value="GlcNAc_PI_deacetylase-related"/>
</dbReference>
<dbReference type="RefSeq" id="WP_158243503.1">
    <property type="nucleotide sequence ID" value="NZ_BSQD01000004.1"/>
</dbReference>
<dbReference type="InterPro" id="IPR024078">
    <property type="entry name" value="LmbE-like_dom_sf"/>
</dbReference>
<dbReference type="STRING" id="28094.SAMN06295900_105148"/>
<gene>
    <name evidence="1" type="ORF">SAMN06295900_105148</name>
</gene>
<organism evidence="1 2">
    <name type="scientific">Trinickia caryophylli</name>
    <name type="common">Paraburkholderia caryophylli</name>
    <dbReference type="NCBI Taxonomy" id="28094"/>
    <lineage>
        <taxon>Bacteria</taxon>
        <taxon>Pseudomonadati</taxon>
        <taxon>Pseudomonadota</taxon>
        <taxon>Betaproteobacteria</taxon>
        <taxon>Burkholderiales</taxon>
        <taxon>Burkholderiaceae</taxon>
        <taxon>Trinickia</taxon>
    </lineage>
</organism>
<dbReference type="GeneID" id="95553769"/>
<evidence type="ECO:0000313" key="1">
    <source>
        <dbReference type="EMBL" id="SMF30804.1"/>
    </source>
</evidence>